<proteinExistence type="predicted"/>
<sequence length="57" mass="6219">MNGATTELWAKINNNPSKSKAATIGTNHHIFSLAKKLKSSLTIPSLWLILVKNFGIV</sequence>
<dbReference type="Proteomes" id="UP000034050">
    <property type="component" value="Unassembled WGS sequence"/>
</dbReference>
<protein>
    <submittedName>
        <fullName evidence="1">Uncharacterized protein</fullName>
    </submittedName>
</protein>
<evidence type="ECO:0000313" key="1">
    <source>
        <dbReference type="EMBL" id="KKS84794.1"/>
    </source>
</evidence>
<dbReference type="AlphaFoldDB" id="A0A0G1CH45"/>
<organism evidence="1 2">
    <name type="scientific">Candidatus Gottesmanbacteria bacterium GW2011_GWB1_43_11</name>
    <dbReference type="NCBI Taxonomy" id="1618446"/>
    <lineage>
        <taxon>Bacteria</taxon>
        <taxon>Candidatus Gottesmaniibacteriota</taxon>
    </lineage>
</organism>
<gene>
    <name evidence="1" type="ORF">UV61_C0024G0008</name>
</gene>
<accession>A0A0G1CH45</accession>
<dbReference type="EMBL" id="LCFD01000024">
    <property type="protein sequence ID" value="KKS84794.1"/>
    <property type="molecule type" value="Genomic_DNA"/>
</dbReference>
<name>A0A0G1CH45_9BACT</name>
<comment type="caution">
    <text evidence="1">The sequence shown here is derived from an EMBL/GenBank/DDBJ whole genome shotgun (WGS) entry which is preliminary data.</text>
</comment>
<dbReference type="STRING" id="1618446.UV61_C0024G0008"/>
<evidence type="ECO:0000313" key="2">
    <source>
        <dbReference type="Proteomes" id="UP000034050"/>
    </source>
</evidence>
<reference evidence="1 2" key="1">
    <citation type="journal article" date="2015" name="Nature">
        <title>rRNA introns, odd ribosomes, and small enigmatic genomes across a large radiation of phyla.</title>
        <authorList>
            <person name="Brown C.T."/>
            <person name="Hug L.A."/>
            <person name="Thomas B.C."/>
            <person name="Sharon I."/>
            <person name="Castelle C.J."/>
            <person name="Singh A."/>
            <person name="Wilkins M.J."/>
            <person name="Williams K.H."/>
            <person name="Banfield J.F."/>
        </authorList>
    </citation>
    <scope>NUCLEOTIDE SEQUENCE [LARGE SCALE GENOMIC DNA]</scope>
</reference>